<evidence type="ECO:0000256" key="6">
    <source>
        <dbReference type="ARBA" id="ARBA00022989"/>
    </source>
</evidence>
<keyword evidence="3 9" id="KW-1003">Cell membrane</keyword>
<name>A0A7X3C3C6_9LACO</name>
<dbReference type="PANTHER" id="PTHR33910:SF1">
    <property type="entry name" value="PROTEIN TRANSLOCASE SUBUNIT SECE"/>
    <property type="match status" value="1"/>
</dbReference>
<gene>
    <name evidence="9 10" type="primary">secE</name>
    <name evidence="10" type="ORF">GM612_06910</name>
</gene>
<keyword evidence="11" id="KW-1185">Reference proteome</keyword>
<dbReference type="GO" id="GO:0008320">
    <property type="term" value="F:protein transmembrane transporter activity"/>
    <property type="evidence" value="ECO:0007669"/>
    <property type="project" value="UniProtKB-UniRule"/>
</dbReference>
<comment type="function">
    <text evidence="9">Essential subunit of the Sec protein translocation channel SecYEG. Clamps together the 2 halves of SecY. May contact the channel plug during translocation.</text>
</comment>
<dbReference type="GO" id="GO:0005886">
    <property type="term" value="C:plasma membrane"/>
    <property type="evidence" value="ECO:0007669"/>
    <property type="project" value="UniProtKB-SubCell"/>
</dbReference>
<evidence type="ECO:0000256" key="1">
    <source>
        <dbReference type="ARBA" id="ARBA00004370"/>
    </source>
</evidence>
<dbReference type="GO" id="GO:0006605">
    <property type="term" value="P:protein targeting"/>
    <property type="evidence" value="ECO:0007669"/>
    <property type="project" value="UniProtKB-UniRule"/>
</dbReference>
<reference evidence="10 11" key="1">
    <citation type="submission" date="2019-11" db="EMBL/GenBank/DDBJ databases">
        <title>Lactobacillus sp. nov. CRM56-3, isolated from fermented tea leaves.</title>
        <authorList>
            <person name="Phuengjayaem S."/>
            <person name="Tanasupawat S."/>
        </authorList>
    </citation>
    <scope>NUCLEOTIDE SEQUENCE [LARGE SCALE GENOMIC DNA]</scope>
    <source>
        <strain evidence="10 11">CRM56-3</strain>
    </source>
</reference>
<keyword evidence="2 9" id="KW-0813">Transport</keyword>
<keyword evidence="7 9" id="KW-0811">Translocation</keyword>
<evidence type="ECO:0000256" key="9">
    <source>
        <dbReference type="HAMAP-Rule" id="MF_00422"/>
    </source>
</evidence>
<dbReference type="InterPro" id="IPR001901">
    <property type="entry name" value="Translocase_SecE/Sec61-g"/>
</dbReference>
<comment type="subunit">
    <text evidence="9">Component of the Sec protein translocase complex. Heterotrimer consisting of SecY, SecE and SecG subunits. The heterotrimers can form oligomers, although 1 heterotrimer is thought to be able to translocate proteins. Interacts with the ribosome. Interacts with SecDF, and other proteins may be involved. Interacts with SecA.</text>
</comment>
<dbReference type="HAMAP" id="MF_00422">
    <property type="entry name" value="SecE"/>
    <property type="match status" value="1"/>
</dbReference>
<evidence type="ECO:0000256" key="4">
    <source>
        <dbReference type="ARBA" id="ARBA00022692"/>
    </source>
</evidence>
<dbReference type="EMBL" id="WNJO01000007">
    <property type="protein sequence ID" value="MTV82382.1"/>
    <property type="molecule type" value="Genomic_DNA"/>
</dbReference>
<dbReference type="PANTHER" id="PTHR33910">
    <property type="entry name" value="PROTEIN TRANSLOCASE SUBUNIT SECE"/>
    <property type="match status" value="1"/>
</dbReference>
<evidence type="ECO:0000313" key="11">
    <source>
        <dbReference type="Proteomes" id="UP000466388"/>
    </source>
</evidence>
<dbReference type="InterPro" id="IPR005807">
    <property type="entry name" value="SecE_bac"/>
</dbReference>
<feature type="transmembrane region" description="Helical" evidence="9">
    <location>
        <begin position="31"/>
        <end position="50"/>
    </location>
</feature>
<evidence type="ECO:0000313" key="10">
    <source>
        <dbReference type="EMBL" id="MTV82382.1"/>
    </source>
</evidence>
<comment type="subcellular location">
    <subcellularLocation>
        <location evidence="9">Cell membrane</location>
        <topology evidence="9">Single-pass membrane protein</topology>
    </subcellularLocation>
    <subcellularLocation>
        <location evidence="1">Membrane</location>
    </subcellularLocation>
</comment>
<protein>
    <recommendedName>
        <fullName evidence="9">Protein translocase subunit SecE</fullName>
    </recommendedName>
</protein>
<proteinExistence type="inferred from homology"/>
<dbReference type="GO" id="GO:0009306">
    <property type="term" value="P:protein secretion"/>
    <property type="evidence" value="ECO:0007669"/>
    <property type="project" value="UniProtKB-UniRule"/>
</dbReference>
<dbReference type="NCBIfam" id="TIGR00964">
    <property type="entry name" value="secE_bact"/>
    <property type="match status" value="1"/>
</dbReference>
<organism evidence="10 11">
    <name type="scientific">Secundilactobacillus folii</name>
    <dbReference type="NCBI Taxonomy" id="2678357"/>
    <lineage>
        <taxon>Bacteria</taxon>
        <taxon>Bacillati</taxon>
        <taxon>Bacillota</taxon>
        <taxon>Bacilli</taxon>
        <taxon>Lactobacillales</taxon>
        <taxon>Lactobacillaceae</taxon>
        <taxon>Secundilactobacillus</taxon>
    </lineage>
</organism>
<keyword evidence="6 9" id="KW-1133">Transmembrane helix</keyword>
<comment type="similarity">
    <text evidence="9">Belongs to the SecE/SEC61-gamma family.</text>
</comment>
<accession>A0A7X3C3C6</accession>
<evidence type="ECO:0000256" key="8">
    <source>
        <dbReference type="ARBA" id="ARBA00023136"/>
    </source>
</evidence>
<evidence type="ECO:0000256" key="2">
    <source>
        <dbReference type="ARBA" id="ARBA00022448"/>
    </source>
</evidence>
<keyword evidence="5 9" id="KW-0653">Protein transport</keyword>
<sequence>MRFFRFLVSVKDEMKQVSWPDAKQTRKDTTSVIAVAVSMAIFLGLVDYLIQIGLKLMV</sequence>
<keyword evidence="4 9" id="KW-0812">Transmembrane</keyword>
<dbReference type="GO" id="GO:0065002">
    <property type="term" value="P:intracellular protein transmembrane transport"/>
    <property type="evidence" value="ECO:0007669"/>
    <property type="project" value="UniProtKB-UniRule"/>
</dbReference>
<dbReference type="InterPro" id="IPR038379">
    <property type="entry name" value="SecE_sf"/>
</dbReference>
<comment type="caution">
    <text evidence="10">The sequence shown here is derived from an EMBL/GenBank/DDBJ whole genome shotgun (WGS) entry which is preliminary data.</text>
</comment>
<keyword evidence="8 9" id="KW-0472">Membrane</keyword>
<evidence type="ECO:0000256" key="3">
    <source>
        <dbReference type="ARBA" id="ARBA00022475"/>
    </source>
</evidence>
<dbReference type="Pfam" id="PF00584">
    <property type="entry name" value="SecE"/>
    <property type="match status" value="1"/>
</dbReference>
<evidence type="ECO:0000256" key="7">
    <source>
        <dbReference type="ARBA" id="ARBA00023010"/>
    </source>
</evidence>
<dbReference type="RefSeq" id="WP_155431658.1">
    <property type="nucleotide sequence ID" value="NZ_WNJO01000007.1"/>
</dbReference>
<dbReference type="Gene3D" id="1.20.5.1030">
    <property type="entry name" value="Preprotein translocase secy subunit"/>
    <property type="match status" value="1"/>
</dbReference>
<dbReference type="Proteomes" id="UP000466388">
    <property type="component" value="Unassembled WGS sequence"/>
</dbReference>
<evidence type="ECO:0000256" key="5">
    <source>
        <dbReference type="ARBA" id="ARBA00022927"/>
    </source>
</evidence>
<dbReference type="AlphaFoldDB" id="A0A7X3C3C6"/>
<dbReference type="GO" id="GO:0043952">
    <property type="term" value="P:protein transport by the Sec complex"/>
    <property type="evidence" value="ECO:0007669"/>
    <property type="project" value="UniProtKB-UniRule"/>
</dbReference>